<sequence>MGYTNNGIYYCDESKDREKERVKYKEKGENFCSAPKHPAPKKILLECGNHPEDAIFEIDGGRVEEHQFFVLDSVLVDTTCLFRPIVKIEFSSIIYLDAETEKHCGDNIDARPFGQKELEADLLFELIRICDGQKECVQSWRYLKRFEIEGDDRLEVEFSEPFTVTFCDKVCPGCCEYKMVVSGREFEGDFDSLRVVKPDLSALAQGLCDD</sequence>
<dbReference type="Pfam" id="PF14879">
    <property type="entry name" value="DUF4489"/>
    <property type="match status" value="1"/>
</dbReference>
<dbReference type="EMBL" id="SRMQ01000003">
    <property type="protein sequence ID" value="TGJ77078.1"/>
    <property type="molecule type" value="Genomic_DNA"/>
</dbReference>
<dbReference type="AlphaFoldDB" id="A0A4Z0YAX3"/>
<evidence type="ECO:0000313" key="2">
    <source>
        <dbReference type="Proteomes" id="UP000297714"/>
    </source>
</evidence>
<name>A0A4Z0YAX3_9FIRM</name>
<dbReference type="InterPro" id="IPR027972">
    <property type="entry name" value="DUF4489"/>
</dbReference>
<protein>
    <submittedName>
        <fullName evidence="1">Uncharacterized protein</fullName>
    </submittedName>
</protein>
<proteinExistence type="predicted"/>
<comment type="caution">
    <text evidence="1">The sequence shown here is derived from an EMBL/GenBank/DDBJ whole genome shotgun (WGS) entry which is preliminary data.</text>
</comment>
<organism evidence="1 2">
    <name type="scientific">Caproiciproducens galactitolivorans</name>
    <dbReference type="NCBI Taxonomy" id="642589"/>
    <lineage>
        <taxon>Bacteria</taxon>
        <taxon>Bacillati</taxon>
        <taxon>Bacillota</taxon>
        <taxon>Clostridia</taxon>
        <taxon>Eubacteriales</taxon>
        <taxon>Acutalibacteraceae</taxon>
        <taxon>Caproiciproducens</taxon>
    </lineage>
</organism>
<dbReference type="RefSeq" id="WP_167875168.1">
    <property type="nucleotide sequence ID" value="NZ_JAJUFJ010000006.1"/>
</dbReference>
<reference evidence="1 2" key="1">
    <citation type="submission" date="2019-04" db="EMBL/GenBank/DDBJ databases">
        <authorList>
            <person name="Poehlein A."/>
            <person name="Bengelsdorf F.R."/>
            <person name="Duerre P."/>
            <person name="Daniel R."/>
        </authorList>
    </citation>
    <scope>NUCLEOTIDE SEQUENCE [LARGE SCALE GENOMIC DNA]</scope>
    <source>
        <strain evidence="1 2">BS-1</strain>
    </source>
</reference>
<evidence type="ECO:0000313" key="1">
    <source>
        <dbReference type="EMBL" id="TGJ77078.1"/>
    </source>
</evidence>
<dbReference type="Proteomes" id="UP000297714">
    <property type="component" value="Unassembled WGS sequence"/>
</dbReference>
<gene>
    <name evidence="1" type="ORF">CAGA_11540</name>
</gene>
<keyword evidence="2" id="KW-1185">Reference proteome</keyword>
<accession>A0A4Z0YAX3</accession>